<feature type="transmembrane region" description="Helical" evidence="6">
    <location>
        <begin position="616"/>
        <end position="639"/>
    </location>
</feature>
<reference evidence="7 8" key="1">
    <citation type="submission" date="2020-08" db="EMBL/GenBank/DDBJ databases">
        <title>Plant Genome Project.</title>
        <authorList>
            <person name="Zhang R.-G."/>
        </authorList>
    </citation>
    <scope>NUCLEOTIDE SEQUENCE [LARGE SCALE GENOMIC DNA]</scope>
    <source>
        <tissue evidence="7">Rhizome</tissue>
    </source>
</reference>
<sequence>MQLHRERISRLLVPERQSASSVAETVEADGRDGLVALPPSKVLRRVLLREASVACGVQLGSLSGLLAQPFVGHGSGCLVRGTTPHMVREDPLLILQDGFLSPFFDTDWMGQEIYNRDPNERKISQAGVRVGQLVSCLTWGVANTIMFFCFIGMFILFSLGKNVDYPLNGLPPNDLVISAIVIFTILRAPLAVKYTISCAMISALIEPLGLGLGQGGRLITSGHFEFGDCDTAVIENEGEGLEDQKRQQEAAAVDMESHISWRYKSAYQTLVSVGSGPLNQLFGCGNSLAFAVGSLAAFVSELVAIVGLAPQFITNGPTTILQRGQTKPSSANLKLWNWKKDEDKGSQIYIPSEPPFLLQACRLQLSSGWRRENDEIRHVVLNWMDGARGKVKLSKSWKASGALLVSKHNSQLELGIDRHHYRAAVDDLHRALRCAILLLLHIPSLTFWQAMTIFAAIPRSPRCLAEEMRAIGKISVPAAVTGLMLYSRAMISMLFLGYLGELELAAGSLAIGFANITGYSVLSGLAMGMEPICAQAFGADRRRLLGLTLQRATLLLLCASLPIVFLWLNARAILLRCGQDEEIATVAQVFVAAASPDLLFLSFLHPLRVFLRAQNITLPITYCSSFCVALHCPLTYLLAVRLRLGIAGVAAAMVLTNLNFLVCLLLFLLYSGACRDTWPGSGSILSGECLRGWPALLRLAAPSCVSVCLEWWWYELMILLSGLLAHPRAAVASMGILIQTTSLVYVFPSALSFGVSTRVGNVLGANRPTKARAAAAAALAAALALGLAATAFTASMRHQWGRLFTRDAEILHLTSLALPIAGLCELGNCPQTAGCGVLRGSARPATGANINLGSFYFVGMPVAILLSFVGKMGLPGLWLGLLAAQAACATLMACAVARTDWAAEAERARELTNSSSSPTLPITNSNGTIPITTITTALSPNSMEAEKKKKTTTTLEDILSIINADAPETAPLILPVD</sequence>
<feature type="transmembrane region" description="Helical" evidence="6">
    <location>
        <begin position="583"/>
        <end position="604"/>
    </location>
</feature>
<feature type="transmembrane region" description="Helical" evidence="6">
    <location>
        <begin position="729"/>
        <end position="753"/>
    </location>
</feature>
<feature type="transmembrane region" description="Helical" evidence="6">
    <location>
        <begin position="548"/>
        <end position="568"/>
    </location>
</feature>
<gene>
    <name evidence="7" type="ORF">ZIOFF_017290</name>
</gene>
<accession>A0A8J5H422</accession>
<feature type="transmembrane region" description="Helical" evidence="6">
    <location>
        <begin position="478"/>
        <end position="499"/>
    </location>
</feature>
<keyword evidence="3 6" id="KW-0812">Transmembrane</keyword>
<evidence type="ECO:0000313" key="8">
    <source>
        <dbReference type="Proteomes" id="UP000734854"/>
    </source>
</evidence>
<dbReference type="GO" id="GO:0016020">
    <property type="term" value="C:membrane"/>
    <property type="evidence" value="ECO:0007669"/>
    <property type="project" value="UniProtKB-SubCell"/>
</dbReference>
<keyword evidence="4 6" id="KW-1133">Transmembrane helix</keyword>
<evidence type="ECO:0000256" key="3">
    <source>
        <dbReference type="ARBA" id="ARBA00022692"/>
    </source>
</evidence>
<dbReference type="PANTHER" id="PTHR11206">
    <property type="entry name" value="MULTIDRUG RESISTANCE PROTEIN"/>
    <property type="match status" value="1"/>
</dbReference>
<dbReference type="CDD" id="cd13132">
    <property type="entry name" value="MATE_eukaryotic"/>
    <property type="match status" value="1"/>
</dbReference>
<dbReference type="GO" id="GO:0015297">
    <property type="term" value="F:antiporter activity"/>
    <property type="evidence" value="ECO:0007669"/>
    <property type="project" value="InterPro"/>
</dbReference>
<evidence type="ECO:0000256" key="2">
    <source>
        <dbReference type="ARBA" id="ARBA00010199"/>
    </source>
</evidence>
<feature type="transmembrane region" description="Helical" evidence="6">
    <location>
        <begin position="773"/>
        <end position="794"/>
    </location>
</feature>
<dbReference type="Pfam" id="PF01554">
    <property type="entry name" value="MatE"/>
    <property type="match status" value="2"/>
</dbReference>
<feature type="transmembrane region" description="Helical" evidence="6">
    <location>
        <begin position="435"/>
        <end position="457"/>
    </location>
</feature>
<evidence type="ECO:0000256" key="5">
    <source>
        <dbReference type="ARBA" id="ARBA00023136"/>
    </source>
</evidence>
<feature type="transmembrane region" description="Helical" evidence="6">
    <location>
        <begin position="130"/>
        <end position="155"/>
    </location>
</feature>
<feature type="transmembrane region" description="Helical" evidence="6">
    <location>
        <begin position="645"/>
        <end position="670"/>
    </location>
</feature>
<proteinExistence type="inferred from homology"/>
<evidence type="ECO:0000256" key="4">
    <source>
        <dbReference type="ARBA" id="ARBA00022989"/>
    </source>
</evidence>
<feature type="transmembrane region" description="Helical" evidence="6">
    <location>
        <begin position="505"/>
        <end position="527"/>
    </location>
</feature>
<organism evidence="7 8">
    <name type="scientific">Zingiber officinale</name>
    <name type="common">Ginger</name>
    <name type="synonym">Amomum zingiber</name>
    <dbReference type="NCBI Taxonomy" id="94328"/>
    <lineage>
        <taxon>Eukaryota</taxon>
        <taxon>Viridiplantae</taxon>
        <taxon>Streptophyta</taxon>
        <taxon>Embryophyta</taxon>
        <taxon>Tracheophyta</taxon>
        <taxon>Spermatophyta</taxon>
        <taxon>Magnoliopsida</taxon>
        <taxon>Liliopsida</taxon>
        <taxon>Zingiberales</taxon>
        <taxon>Zingiberaceae</taxon>
        <taxon>Zingiber</taxon>
    </lineage>
</organism>
<dbReference type="InterPro" id="IPR002528">
    <property type="entry name" value="MATE_fam"/>
</dbReference>
<dbReference type="InterPro" id="IPR045069">
    <property type="entry name" value="MATE_euk"/>
</dbReference>
<comment type="similarity">
    <text evidence="2 6">Belongs to the multi antimicrobial extrusion (MATE) (TC 2.A.66.1) family.</text>
</comment>
<feature type="transmembrane region" description="Helical" evidence="6">
    <location>
        <begin position="175"/>
        <end position="192"/>
    </location>
</feature>
<feature type="transmembrane region" description="Helical" evidence="6">
    <location>
        <begin position="876"/>
        <end position="897"/>
    </location>
</feature>
<name>A0A8J5H422_ZINOF</name>
<dbReference type="GO" id="GO:0042910">
    <property type="term" value="F:xenobiotic transmembrane transporter activity"/>
    <property type="evidence" value="ECO:0007669"/>
    <property type="project" value="InterPro"/>
</dbReference>
<evidence type="ECO:0000256" key="1">
    <source>
        <dbReference type="ARBA" id="ARBA00004141"/>
    </source>
</evidence>
<evidence type="ECO:0000256" key="6">
    <source>
        <dbReference type="RuleBase" id="RU004914"/>
    </source>
</evidence>
<dbReference type="AlphaFoldDB" id="A0A8J5H422"/>
<keyword evidence="8" id="KW-1185">Reference proteome</keyword>
<comment type="subcellular location">
    <subcellularLocation>
        <location evidence="1">Membrane</location>
        <topology evidence="1">Multi-pass membrane protein</topology>
    </subcellularLocation>
</comment>
<comment type="caution">
    <text evidence="7">The sequence shown here is derived from an EMBL/GenBank/DDBJ whole genome shotgun (WGS) entry which is preliminary data.</text>
</comment>
<feature type="transmembrane region" description="Helical" evidence="6">
    <location>
        <begin position="848"/>
        <end position="870"/>
    </location>
</feature>
<dbReference type="EMBL" id="JACMSC010000005">
    <property type="protein sequence ID" value="KAG6520252.1"/>
    <property type="molecule type" value="Genomic_DNA"/>
</dbReference>
<dbReference type="Proteomes" id="UP000734854">
    <property type="component" value="Unassembled WGS sequence"/>
</dbReference>
<evidence type="ECO:0000313" key="7">
    <source>
        <dbReference type="EMBL" id="KAG6520252.1"/>
    </source>
</evidence>
<protein>
    <recommendedName>
        <fullName evidence="6">Protein DETOXIFICATION</fullName>
    </recommendedName>
    <alternativeName>
        <fullName evidence="6">Multidrug and toxic compound extrusion protein</fullName>
    </alternativeName>
</protein>
<keyword evidence="5 6" id="KW-0472">Membrane</keyword>
<dbReference type="GO" id="GO:1990961">
    <property type="term" value="P:xenobiotic detoxification by transmembrane export across the plasma membrane"/>
    <property type="evidence" value="ECO:0007669"/>
    <property type="project" value="InterPro"/>
</dbReference>
<dbReference type="NCBIfam" id="TIGR00797">
    <property type="entry name" value="matE"/>
    <property type="match status" value="1"/>
</dbReference>